<dbReference type="PANTHER" id="PTHR21367:SF1">
    <property type="entry name" value="ARGINYL-TRNA--PROTEIN TRANSFERASE 1"/>
    <property type="match status" value="1"/>
</dbReference>
<dbReference type="Proteomes" id="UP000267096">
    <property type="component" value="Unassembled WGS sequence"/>
</dbReference>
<dbReference type="GO" id="GO:0005737">
    <property type="term" value="C:cytoplasm"/>
    <property type="evidence" value="ECO:0007669"/>
    <property type="project" value="TreeGrafter"/>
</dbReference>
<organism evidence="2 3">
    <name type="scientific">Anisakis simplex</name>
    <name type="common">Herring worm</name>
    <dbReference type="NCBI Taxonomy" id="6269"/>
    <lineage>
        <taxon>Eukaryota</taxon>
        <taxon>Metazoa</taxon>
        <taxon>Ecdysozoa</taxon>
        <taxon>Nematoda</taxon>
        <taxon>Chromadorea</taxon>
        <taxon>Rhabditida</taxon>
        <taxon>Spirurina</taxon>
        <taxon>Ascaridomorpha</taxon>
        <taxon>Ascaridoidea</taxon>
        <taxon>Anisakidae</taxon>
        <taxon>Anisakis</taxon>
        <taxon>Anisakis simplex complex</taxon>
    </lineage>
</organism>
<proteinExistence type="predicted"/>
<dbReference type="InterPro" id="IPR030700">
    <property type="entry name" value="N-end_Aminoacyl_Trfase"/>
</dbReference>
<keyword evidence="3" id="KW-1185">Reference proteome</keyword>
<sequence>MKYQTIIHNDTDRSRRSYENFLSVQLGSYHQLYILDGHIIAVGVLDILPRCMSAKYFYYDPDYTFLSMGTYAALSGNHLLAVIINVFGCHREIAFTRQLAKERPELHYYYMGYYIESCPKMRYKGKFRPSELLCDRSFTWVPLDECVKQMKVKGEHVEAFAPHKPPAEQIDVGSVRCLYQKCSMPYSVFLLHGNPTGTEDFMKEYAQTVGPIAKEILLYRD</sequence>
<feature type="domain" description="N-end rule aminoacyl transferase C-terminal" evidence="1">
    <location>
        <begin position="2"/>
        <end position="134"/>
    </location>
</feature>
<gene>
    <name evidence="2" type="ORF">ASIM_LOCUS16035</name>
</gene>
<name>A0A3P6SSN1_ANISI</name>
<dbReference type="EMBL" id="UYRR01032752">
    <property type="protein sequence ID" value="VDK56701.1"/>
    <property type="molecule type" value="Genomic_DNA"/>
</dbReference>
<protein>
    <recommendedName>
        <fullName evidence="1">N-end rule aminoacyl transferase C-terminal domain-containing protein</fullName>
    </recommendedName>
</protein>
<dbReference type="AlphaFoldDB" id="A0A3P6SSN1"/>
<accession>A0A3P6SSN1</accession>
<dbReference type="OrthoDB" id="5861882at2759"/>
<dbReference type="GO" id="GO:0004057">
    <property type="term" value="F:arginyl-tRNA--protein transferase activity"/>
    <property type="evidence" value="ECO:0007669"/>
    <property type="project" value="InterPro"/>
</dbReference>
<evidence type="ECO:0000259" key="1">
    <source>
        <dbReference type="Pfam" id="PF04377"/>
    </source>
</evidence>
<dbReference type="InterPro" id="IPR007472">
    <property type="entry name" value="N-end_Aminoacyl_Trfase_C"/>
</dbReference>
<reference evidence="2 3" key="1">
    <citation type="submission" date="2018-11" db="EMBL/GenBank/DDBJ databases">
        <authorList>
            <consortium name="Pathogen Informatics"/>
        </authorList>
    </citation>
    <scope>NUCLEOTIDE SEQUENCE [LARGE SCALE GENOMIC DNA]</scope>
</reference>
<dbReference type="Pfam" id="PF04377">
    <property type="entry name" value="ATE_C"/>
    <property type="match status" value="1"/>
</dbReference>
<dbReference type="PANTHER" id="PTHR21367">
    <property type="entry name" value="ARGININE-TRNA-PROTEIN TRANSFERASE 1"/>
    <property type="match status" value="1"/>
</dbReference>
<evidence type="ECO:0000313" key="2">
    <source>
        <dbReference type="EMBL" id="VDK56701.1"/>
    </source>
</evidence>
<evidence type="ECO:0000313" key="3">
    <source>
        <dbReference type="Proteomes" id="UP000267096"/>
    </source>
</evidence>